<reference evidence="1 2" key="3">
    <citation type="journal article" date="2006" name="Virology">
        <title>Complete nucleotide sequence and genome analysis of bacteriophage BFK20--a lytic phage of the industrial producer Brevibacterium flavum.</title>
        <authorList>
            <person name="Bukovska G."/>
            <person name="Klucar L."/>
            <person name="Vlcek C."/>
            <person name="Adamovic J."/>
            <person name="Turna J."/>
            <person name="Timko J."/>
        </authorList>
    </citation>
    <scope>NUCLEOTIDE SEQUENCE [LARGE SCALE GENOMIC DNA]</scope>
</reference>
<proteinExistence type="predicted"/>
<reference evidence="1 2" key="4">
    <citation type="journal article" date="2007" name="Virology">
        <title>Transcriptional profiling of bacteriophage BFK20: coexpression interrogated by "guilt-by-association" algorithm.</title>
        <authorList>
            <person name="Majtan T."/>
            <person name="Halgasova N."/>
            <person name="Bukovska G."/>
            <person name="Timko J."/>
        </authorList>
    </citation>
    <scope>NUCLEOTIDE SEQUENCE [LARGE SCALE GENOMIC DNA]</scope>
</reference>
<protein>
    <submittedName>
        <fullName evidence="1">Gp11</fullName>
    </submittedName>
</protein>
<gene>
    <name evidence="1" type="primary">ORF11</name>
</gene>
<evidence type="ECO:0000313" key="2">
    <source>
        <dbReference type="Proteomes" id="UP000001531"/>
    </source>
</evidence>
<reference evidence="1 2" key="2">
    <citation type="journal article" date="1994" name="Acta Virol.">
        <title>Characterization and sequence analysis of the F2 promoter from corynephage BFK20.</title>
        <authorList>
            <person name="Koptides M."/>
            <person name="Ugorcakova J."/>
            <person name="Baloghova E."/>
            <person name="Bukovska G."/>
            <person name="Timko J."/>
        </authorList>
    </citation>
    <scope>NUCLEOTIDE SEQUENCE [LARGE SCALE GENOMIC DNA]</scope>
</reference>
<dbReference type="KEGG" id="vg:5580351"/>
<dbReference type="EMBL" id="AJ278322">
    <property type="protein sequence ID" value="CAB93916.2"/>
    <property type="molecule type" value="Genomic_DNA"/>
</dbReference>
<name>Q9MBJ4_9CAUD</name>
<dbReference type="OrthoDB" id="26848at10239"/>
<sequence>MVYVEVPHNAPLDKLPCIDLQPAGPGSNLGAFNALGGDLVDVDVDFYAPVDYFNSGTAYEHASAIRSFLSKIRLPGFNVVAVTYPISLPDRNPRIRRLGMTATVAVKHT</sequence>
<dbReference type="RefSeq" id="YP_001456741.1">
    <property type="nucleotide sequence ID" value="NC_009799.3"/>
</dbReference>
<dbReference type="GeneID" id="5580351"/>
<evidence type="ECO:0000313" key="1">
    <source>
        <dbReference type="EMBL" id="CAB93916.2"/>
    </source>
</evidence>
<keyword evidence="2" id="KW-1185">Reference proteome</keyword>
<dbReference type="Proteomes" id="UP000001531">
    <property type="component" value="Segment"/>
</dbReference>
<accession>Q9MBJ4</accession>
<organism evidence="1 2">
    <name type="scientific">Corynebacterium phage BFK20</name>
    <dbReference type="NCBI Taxonomy" id="28358"/>
    <lineage>
        <taxon>Viruses</taxon>
        <taxon>Duplodnaviria</taxon>
        <taxon>Heunggongvirae</taxon>
        <taxon>Uroviricota</taxon>
        <taxon>Caudoviricetes</taxon>
        <taxon>Sasvirus</taxon>
        <taxon>Sasvirus BFK20</taxon>
    </lineage>
</organism>
<reference evidence="1 2" key="1">
    <citation type="journal article" date="1992" name="J. Gen. Microbiol.">
        <title>Characterization of bacteriophage BFK20 from Brevibacterium flavum.</title>
        <authorList>
            <person name="Koptides M."/>
            <person name="Barak I."/>
            <person name="Sisova M."/>
            <person name="Baloghova E."/>
            <person name="Ugorcakova J."/>
        </authorList>
    </citation>
    <scope>NUCLEOTIDE SEQUENCE [LARGE SCALE GENOMIC DNA]</scope>
</reference>